<name>A0ABU3UUI2_9ACTN</name>
<evidence type="ECO:0000313" key="1">
    <source>
        <dbReference type="EMBL" id="MDU8997577.1"/>
    </source>
</evidence>
<dbReference type="Proteomes" id="UP001257627">
    <property type="component" value="Unassembled WGS sequence"/>
</dbReference>
<sequence>MRMESVVARTAAARVRIALATYRPEEGAESLDRDLPVLRAALEGAGAEAVVGYWDDPDVDWAAFDLVVIRSTWDYSWRVAEFVAWAERCGKLTRLANPAAVVRWNTDKLYIGDLAEAGVPTVPTRYLAPGAPAEFPDDREYVVKPTSGAGARLAARYRPEERETALRQLERMHDRGLTAMVQPYLTSIDTAGERALQYYGGRLLHASRKGAVLAPGTAYDADKVAHPRLEPWQPTPAELAVAERALAAVPRRTDGSELLYARVDLVDGDDGNPCVMELELVEPNLFLWLHPESVPVVAEAVVKAALR</sequence>
<proteinExistence type="predicted"/>
<dbReference type="RefSeq" id="WP_240362810.1">
    <property type="nucleotide sequence ID" value="NZ_JAPEMK010000001.1"/>
</dbReference>
<organism evidence="1 2">
    <name type="scientific">Streptomyces mirabilis</name>
    <dbReference type="NCBI Taxonomy" id="68239"/>
    <lineage>
        <taxon>Bacteria</taxon>
        <taxon>Bacillati</taxon>
        <taxon>Actinomycetota</taxon>
        <taxon>Actinomycetes</taxon>
        <taxon>Kitasatosporales</taxon>
        <taxon>Streptomycetaceae</taxon>
        <taxon>Streptomyces</taxon>
    </lineage>
</organism>
<evidence type="ECO:0008006" key="3">
    <source>
        <dbReference type="Google" id="ProtNLM"/>
    </source>
</evidence>
<protein>
    <recommendedName>
        <fullName evidence="3">Glutathione synthase/RimK-type ligase, ATP-grasp superfamily</fullName>
    </recommendedName>
</protein>
<accession>A0ABU3UUI2</accession>
<reference evidence="1 2" key="1">
    <citation type="submission" date="2023-02" db="EMBL/GenBank/DDBJ databases">
        <authorList>
            <person name="Maleckis M."/>
        </authorList>
    </citation>
    <scope>NUCLEOTIDE SEQUENCE [LARGE SCALE GENOMIC DNA]</scope>
    <source>
        <strain evidence="1 2">P8-A2</strain>
    </source>
</reference>
<dbReference type="PANTHER" id="PTHR39217">
    <property type="match status" value="1"/>
</dbReference>
<dbReference type="PANTHER" id="PTHR39217:SF1">
    <property type="entry name" value="GLUTATHIONE SYNTHETASE"/>
    <property type="match status" value="1"/>
</dbReference>
<comment type="caution">
    <text evidence="1">The sequence shown here is derived from an EMBL/GenBank/DDBJ whole genome shotgun (WGS) entry which is preliminary data.</text>
</comment>
<dbReference type="InterPro" id="IPR053191">
    <property type="entry name" value="DcsG_Biosynth_Enzyme"/>
</dbReference>
<dbReference type="SUPFAM" id="SSF56059">
    <property type="entry name" value="Glutathione synthetase ATP-binding domain-like"/>
    <property type="match status" value="1"/>
</dbReference>
<gene>
    <name evidence="1" type="ORF">PU648_35600</name>
</gene>
<evidence type="ECO:0000313" key="2">
    <source>
        <dbReference type="Proteomes" id="UP001257627"/>
    </source>
</evidence>
<dbReference type="EMBL" id="JARAKF010000001">
    <property type="protein sequence ID" value="MDU8997577.1"/>
    <property type="molecule type" value="Genomic_DNA"/>
</dbReference>
<keyword evidence="2" id="KW-1185">Reference proteome</keyword>